<dbReference type="EMBL" id="LZDS01000028">
    <property type="protein sequence ID" value="OBX27788.1"/>
    <property type="molecule type" value="Genomic_DNA"/>
</dbReference>
<keyword evidence="1 3" id="KW-0378">Hydrolase</keyword>
<dbReference type="Pfam" id="PF12146">
    <property type="entry name" value="Hydrolase_4"/>
    <property type="match status" value="1"/>
</dbReference>
<proteinExistence type="predicted"/>
<comment type="caution">
    <text evidence="3">The sequence shown here is derived from an EMBL/GenBank/DDBJ whole genome shotgun (WGS) entry which is preliminary data.</text>
</comment>
<dbReference type="SUPFAM" id="SSF53474">
    <property type="entry name" value="alpha/beta-Hydrolases"/>
    <property type="match status" value="1"/>
</dbReference>
<dbReference type="Gene3D" id="3.40.50.1820">
    <property type="entry name" value="alpha/beta hydrolase"/>
    <property type="match status" value="1"/>
</dbReference>
<dbReference type="Proteomes" id="UP000185753">
    <property type="component" value="Unassembled WGS sequence"/>
</dbReference>
<evidence type="ECO:0000313" key="4">
    <source>
        <dbReference type="Proteomes" id="UP000185753"/>
    </source>
</evidence>
<reference evidence="4" key="1">
    <citation type="submission" date="2016-06" db="EMBL/GenBank/DDBJ databases">
        <authorList>
            <person name="Radolfova-Krizova L."/>
            <person name="Nemec A."/>
        </authorList>
    </citation>
    <scope>NUCLEOTIDE SEQUENCE [LARGE SCALE GENOMIC DNA]</scope>
    <source>
        <strain evidence="4">ANC 4275</strain>
    </source>
</reference>
<organism evidence="3 4">
    <name type="scientific">Acinetobacter gandensis</name>
    <dbReference type="NCBI Taxonomy" id="1443941"/>
    <lineage>
        <taxon>Bacteria</taxon>
        <taxon>Pseudomonadati</taxon>
        <taxon>Pseudomonadota</taxon>
        <taxon>Gammaproteobacteria</taxon>
        <taxon>Moraxellales</taxon>
        <taxon>Moraxellaceae</taxon>
        <taxon>Acinetobacter</taxon>
    </lineage>
</organism>
<dbReference type="RefSeq" id="WP_067766745.1">
    <property type="nucleotide sequence ID" value="NZ_JBOINS010000157.1"/>
</dbReference>
<sequence length="306" mass="33931">MSNRKYPDTSNIQKSILKSTFVTDGIPCSATLHVPVKIEDKALPAILMVGGWGSVQGALTTSFINHFVADGYAVMEFDYPGWGLSGGLPRQDINPWRRVKTVNSALAHLKNLPQVNAHHIIVWGTSFGGGHVVDLVSQHPDLKGAIIQVPMLDGVSTVRSVPVKQMLKFLSYGVADSVKPGTRICIPTISEKGAFGSMDRDGAWNALQLALNAHDQKYDNRVTARSLLTMGFYRPWKRLKDVKVPMLIIGATQDTVAPFVAEKIEKVNNPLLKVIEMEADHFDPYFEPYFPKNLQYQLDFLKSLNE</sequence>
<dbReference type="InterPro" id="IPR050261">
    <property type="entry name" value="FrsA_esterase"/>
</dbReference>
<keyword evidence="4" id="KW-1185">Reference proteome</keyword>
<dbReference type="PANTHER" id="PTHR22946">
    <property type="entry name" value="DIENELACTONE HYDROLASE DOMAIN-CONTAINING PROTEIN-RELATED"/>
    <property type="match status" value="1"/>
</dbReference>
<dbReference type="PANTHER" id="PTHR22946:SF9">
    <property type="entry name" value="POLYKETIDE TRANSFERASE AF380"/>
    <property type="match status" value="1"/>
</dbReference>
<dbReference type="OrthoDB" id="9805123at2"/>
<dbReference type="AlphaFoldDB" id="A0A1A7R8H2"/>
<dbReference type="GO" id="GO:0052689">
    <property type="term" value="F:carboxylic ester hydrolase activity"/>
    <property type="evidence" value="ECO:0007669"/>
    <property type="project" value="UniProtKB-ARBA"/>
</dbReference>
<accession>A0A1A7R8H2</accession>
<dbReference type="STRING" id="1443941.A9J31_08905"/>
<dbReference type="InterPro" id="IPR029058">
    <property type="entry name" value="AB_hydrolase_fold"/>
</dbReference>
<evidence type="ECO:0000256" key="1">
    <source>
        <dbReference type="ARBA" id="ARBA00022801"/>
    </source>
</evidence>
<evidence type="ECO:0000259" key="2">
    <source>
        <dbReference type="Pfam" id="PF12146"/>
    </source>
</evidence>
<evidence type="ECO:0000313" key="3">
    <source>
        <dbReference type="EMBL" id="OBX27788.1"/>
    </source>
</evidence>
<feature type="domain" description="Serine aminopeptidase S33" evidence="2">
    <location>
        <begin position="45"/>
        <end position="258"/>
    </location>
</feature>
<gene>
    <name evidence="3" type="ORF">A9J31_08905</name>
</gene>
<name>A0A1A7R8H2_9GAMM</name>
<protein>
    <submittedName>
        <fullName evidence="3">Alpha/beta hydrolase</fullName>
    </submittedName>
</protein>
<dbReference type="InterPro" id="IPR022742">
    <property type="entry name" value="Hydrolase_4"/>
</dbReference>